<dbReference type="GO" id="GO:0005840">
    <property type="term" value="C:ribosome"/>
    <property type="evidence" value="ECO:0007669"/>
    <property type="project" value="UniProtKB-KW"/>
</dbReference>
<comment type="caution">
    <text evidence="5">The sequence shown here is derived from an EMBL/GenBank/DDBJ whole genome shotgun (WGS) entry which is preliminary data.</text>
</comment>
<dbReference type="PANTHER" id="PTHR20981">
    <property type="entry name" value="60S RIBOSOMAL PROTEIN L21"/>
    <property type="match status" value="1"/>
</dbReference>
<protein>
    <submittedName>
        <fullName evidence="5">60s ribosomal protein l21</fullName>
    </submittedName>
</protein>
<accession>A0A0N0RSE4</accession>
<dbReference type="PROSITE" id="PS01171">
    <property type="entry name" value="RIBOSOMAL_L21E"/>
    <property type="match status" value="1"/>
</dbReference>
<comment type="similarity">
    <text evidence="1">Belongs to the eukaryotic ribosomal protein eL21 family.</text>
</comment>
<dbReference type="Pfam" id="PF01157">
    <property type="entry name" value="Ribosomal_L21e"/>
    <property type="match status" value="1"/>
</dbReference>
<dbReference type="GO" id="GO:0006412">
    <property type="term" value="P:translation"/>
    <property type="evidence" value="ECO:0007669"/>
    <property type="project" value="InterPro"/>
</dbReference>
<dbReference type="FunFam" id="6.10.250.3260:FF:000001">
    <property type="entry name" value="60S ribosomal protein L21"/>
    <property type="match status" value="1"/>
</dbReference>
<dbReference type="GO" id="GO:0003735">
    <property type="term" value="F:structural constituent of ribosome"/>
    <property type="evidence" value="ECO:0007669"/>
    <property type="project" value="InterPro"/>
</dbReference>
<dbReference type="VEuPathDB" id="FungiDB:Malapachy_1193"/>
<sequence length="160" mass="18241">MPHSYGYRARTRHMFAKQFRKHGQVQVSRYLRPFHAGDIVDIVADSAEQKGMPHKYYQGRTGVVYGVFPRAVGVIVYKTVGNRKIEKRVNLRVEHVRHSKCRDDFLNRVKANAAAKHAAKEKGEHVDLKRQPAQPREAHTLSVGGNKPVTLAPLPYDTYI</sequence>
<dbReference type="EMBL" id="LGAV01000003">
    <property type="protein sequence ID" value="KOS14929.1"/>
    <property type="molecule type" value="Genomic_DNA"/>
</dbReference>
<dbReference type="Proteomes" id="UP000037751">
    <property type="component" value="Unassembled WGS sequence"/>
</dbReference>
<feature type="region of interest" description="Disordered" evidence="4">
    <location>
        <begin position="120"/>
        <end position="145"/>
    </location>
</feature>
<dbReference type="FunFam" id="2.30.30.70:FF:000001">
    <property type="entry name" value="60S ribosomal protein L21"/>
    <property type="match status" value="1"/>
</dbReference>
<dbReference type="InterPro" id="IPR008991">
    <property type="entry name" value="Translation_prot_SH3-like_sf"/>
</dbReference>
<evidence type="ECO:0000313" key="5">
    <source>
        <dbReference type="EMBL" id="KOS14929.1"/>
    </source>
</evidence>
<dbReference type="InterPro" id="IPR001147">
    <property type="entry name" value="Ribosomal_eL21"/>
</dbReference>
<dbReference type="OrthoDB" id="1539250at2759"/>
<evidence type="ECO:0000256" key="4">
    <source>
        <dbReference type="SAM" id="MobiDB-lite"/>
    </source>
</evidence>
<evidence type="ECO:0000256" key="2">
    <source>
        <dbReference type="ARBA" id="ARBA00022980"/>
    </source>
</evidence>
<evidence type="ECO:0000313" key="6">
    <source>
        <dbReference type="Proteomes" id="UP000037751"/>
    </source>
</evidence>
<evidence type="ECO:0000256" key="3">
    <source>
        <dbReference type="ARBA" id="ARBA00023274"/>
    </source>
</evidence>
<organism evidence="5 6">
    <name type="scientific">Malassezia pachydermatis</name>
    <dbReference type="NCBI Taxonomy" id="77020"/>
    <lineage>
        <taxon>Eukaryota</taxon>
        <taxon>Fungi</taxon>
        <taxon>Dikarya</taxon>
        <taxon>Basidiomycota</taxon>
        <taxon>Ustilaginomycotina</taxon>
        <taxon>Malasseziomycetes</taxon>
        <taxon>Malasseziales</taxon>
        <taxon>Malasseziaceae</taxon>
        <taxon>Malassezia</taxon>
    </lineage>
</organism>
<dbReference type="InterPro" id="IPR036948">
    <property type="entry name" value="Ribosomal_eL21_sf"/>
</dbReference>
<gene>
    <name evidence="5" type="ORF">Malapachy_1193</name>
</gene>
<dbReference type="Gene3D" id="6.10.250.3260">
    <property type="match status" value="1"/>
</dbReference>
<reference evidence="5 6" key="1">
    <citation type="submission" date="2015-07" db="EMBL/GenBank/DDBJ databases">
        <title>Draft Genome Sequence of Malassezia furfur CBS1878 and Malassezia pachydermatis CBS1879.</title>
        <authorList>
            <person name="Triana S."/>
            <person name="Ohm R."/>
            <person name="Gonzalez A."/>
            <person name="DeCock H."/>
            <person name="Restrepo S."/>
            <person name="Celis A."/>
        </authorList>
    </citation>
    <scope>NUCLEOTIDE SEQUENCE [LARGE SCALE GENOMIC DNA]</scope>
    <source>
        <strain evidence="5 6">CBS 1879</strain>
    </source>
</reference>
<dbReference type="GO" id="GO:1990904">
    <property type="term" value="C:ribonucleoprotein complex"/>
    <property type="evidence" value="ECO:0007669"/>
    <property type="project" value="UniProtKB-KW"/>
</dbReference>
<dbReference type="Gene3D" id="2.30.30.70">
    <property type="entry name" value="Ribosomal protein L21"/>
    <property type="match status" value="1"/>
</dbReference>
<dbReference type="InterPro" id="IPR018259">
    <property type="entry name" value="Ribosomal_eL21_CS"/>
</dbReference>
<dbReference type="STRING" id="77020.A0A0N0RSE4"/>
<evidence type="ECO:0000256" key="1">
    <source>
        <dbReference type="ARBA" id="ARBA00008427"/>
    </source>
</evidence>
<keyword evidence="6" id="KW-1185">Reference proteome</keyword>
<dbReference type="GeneID" id="28727575"/>
<name>A0A0N0RSE4_9BASI</name>
<dbReference type="SUPFAM" id="SSF50104">
    <property type="entry name" value="Translation proteins SH3-like domain"/>
    <property type="match status" value="1"/>
</dbReference>
<keyword evidence="2 5" id="KW-0689">Ribosomal protein</keyword>
<dbReference type="RefSeq" id="XP_017992561.1">
    <property type="nucleotide sequence ID" value="XM_018135700.1"/>
</dbReference>
<keyword evidence="3" id="KW-0687">Ribonucleoprotein</keyword>
<proteinExistence type="inferred from homology"/>
<feature type="compositionally biased region" description="Basic and acidic residues" evidence="4">
    <location>
        <begin position="120"/>
        <end position="130"/>
    </location>
</feature>
<dbReference type="AlphaFoldDB" id="A0A0N0RSE4"/>